<dbReference type="InterPro" id="IPR009056">
    <property type="entry name" value="Cyt_c-like_dom"/>
</dbReference>
<feature type="domain" description="Cytochrome c" evidence="6">
    <location>
        <begin position="373"/>
        <end position="532"/>
    </location>
</feature>
<dbReference type="PROSITE" id="PS51007">
    <property type="entry name" value="CYTC"/>
    <property type="match status" value="1"/>
</dbReference>
<keyword evidence="5" id="KW-0732">Signal</keyword>
<dbReference type="PANTHER" id="PTHR30600">
    <property type="entry name" value="CYTOCHROME C PEROXIDASE-RELATED"/>
    <property type="match status" value="1"/>
</dbReference>
<keyword evidence="8" id="KW-1185">Reference proteome</keyword>
<evidence type="ECO:0000259" key="6">
    <source>
        <dbReference type="PROSITE" id="PS51007"/>
    </source>
</evidence>
<proteinExistence type="predicted"/>
<evidence type="ECO:0000256" key="3">
    <source>
        <dbReference type="ARBA" id="ARBA00023004"/>
    </source>
</evidence>
<evidence type="ECO:0000256" key="4">
    <source>
        <dbReference type="PROSITE-ProRule" id="PRU00433"/>
    </source>
</evidence>
<evidence type="ECO:0000256" key="1">
    <source>
        <dbReference type="ARBA" id="ARBA00022617"/>
    </source>
</evidence>
<name>A0ABQ0A7J8_9GAMM</name>
<dbReference type="InterPro" id="IPR051395">
    <property type="entry name" value="Cytochrome_c_Peroxidase/MauG"/>
</dbReference>
<evidence type="ECO:0000256" key="5">
    <source>
        <dbReference type="SAM" id="SignalP"/>
    </source>
</evidence>
<keyword evidence="2 4" id="KW-0479">Metal-binding</keyword>
<accession>A0ABQ0A7J8</accession>
<dbReference type="InterPro" id="IPR010538">
    <property type="entry name" value="DHOR"/>
</dbReference>
<dbReference type="Pfam" id="PF06537">
    <property type="entry name" value="DHOR"/>
    <property type="match status" value="1"/>
</dbReference>
<feature type="signal peptide" evidence="5">
    <location>
        <begin position="1"/>
        <end position="25"/>
    </location>
</feature>
<dbReference type="RefSeq" id="WP_353302216.1">
    <property type="nucleotide sequence ID" value="NZ_BAABWN010000004.1"/>
</dbReference>
<gene>
    <name evidence="7" type="ORF">NBRC116591_14300</name>
</gene>
<organism evidence="7 8">
    <name type="scientific">Sessilibacter corallicola</name>
    <dbReference type="NCBI Taxonomy" id="2904075"/>
    <lineage>
        <taxon>Bacteria</taxon>
        <taxon>Pseudomonadati</taxon>
        <taxon>Pseudomonadota</taxon>
        <taxon>Gammaproteobacteria</taxon>
        <taxon>Cellvibrionales</taxon>
        <taxon>Cellvibrionaceae</taxon>
        <taxon>Sessilibacter</taxon>
    </lineage>
</organism>
<dbReference type="InterPro" id="IPR036909">
    <property type="entry name" value="Cyt_c-like_dom_sf"/>
</dbReference>
<evidence type="ECO:0000256" key="2">
    <source>
        <dbReference type="ARBA" id="ARBA00022723"/>
    </source>
</evidence>
<protein>
    <recommendedName>
        <fullName evidence="6">Cytochrome c domain-containing protein</fullName>
    </recommendedName>
</protein>
<keyword evidence="1 4" id="KW-0349">Heme</keyword>
<keyword evidence="3 4" id="KW-0408">Iron</keyword>
<evidence type="ECO:0000313" key="8">
    <source>
        <dbReference type="Proteomes" id="UP001465153"/>
    </source>
</evidence>
<sequence length="537" mass="59022">MFISQFLRKKSLVVLICASSSSVFAAEPVDPTDESLLPPPGESANNTVSITQEEIASGEIPLGTIFQQGMQMFSTPFNTFDGLGDGPLNQENNATLGGRPSYVEPNDDLIFPFPRRVNGGDAQSCLECHGIGSAAEIPMRFTVGGVGSISNNVLATTDFDIADEAGNGYARVDGRPINPPFVFGSGGLELVAMEMTQRLHRIKARAKRNPGVFYDLKTHGVNFGKIRWQEHEATAEALAKVKDQSQLRFAHACNPEGTSLAVGSPIFGERHKIPDQWAENEYGSVLHLDVSKVEGVGADLIIRPFGRKASRVTTREFDCDAMHFHHGIEAEEIFGHEDHDGDGYIKEITIGQMSALAIFNTTTPPPFQEHLSREARQGRRLFKDIGCADCHKLKLQSKSKILSYHFPEFSPGLKIFTPETKFYEVDLTTIGFQANGRGGIKVPAFSDLKVHNMGPRLEEKASGVSDEVNRSFITARLWGVADTAPYMHDGRAPTLFEAILQHDGDAFDQREAFRGLSDEDQVKLIAFLKSLRTPEEL</sequence>
<dbReference type="EMBL" id="BAABWN010000004">
    <property type="protein sequence ID" value="GAA6167620.1"/>
    <property type="molecule type" value="Genomic_DNA"/>
</dbReference>
<dbReference type="Proteomes" id="UP001465153">
    <property type="component" value="Unassembled WGS sequence"/>
</dbReference>
<evidence type="ECO:0000313" key="7">
    <source>
        <dbReference type="EMBL" id="GAA6167620.1"/>
    </source>
</evidence>
<dbReference type="Gene3D" id="1.10.760.10">
    <property type="entry name" value="Cytochrome c-like domain"/>
    <property type="match status" value="1"/>
</dbReference>
<dbReference type="PANTHER" id="PTHR30600:SF4">
    <property type="entry name" value="CYTOCHROME C DOMAIN-CONTAINING PROTEIN"/>
    <property type="match status" value="1"/>
</dbReference>
<dbReference type="SUPFAM" id="SSF46626">
    <property type="entry name" value="Cytochrome c"/>
    <property type="match status" value="1"/>
</dbReference>
<comment type="caution">
    <text evidence="7">The sequence shown here is derived from an EMBL/GenBank/DDBJ whole genome shotgun (WGS) entry which is preliminary data.</text>
</comment>
<feature type="chain" id="PRO_5045316728" description="Cytochrome c domain-containing protein" evidence="5">
    <location>
        <begin position="26"/>
        <end position="537"/>
    </location>
</feature>
<reference evidence="7 8" key="1">
    <citation type="submission" date="2024-04" db="EMBL/GenBank/DDBJ databases">
        <title>Draft genome sequence of Sessilibacter corallicola NBRC 116591.</title>
        <authorList>
            <person name="Miyakawa T."/>
            <person name="Kusuya Y."/>
            <person name="Miura T."/>
        </authorList>
    </citation>
    <scope>NUCLEOTIDE SEQUENCE [LARGE SCALE GENOMIC DNA]</scope>
    <source>
        <strain evidence="7 8">KU-00831-HH</strain>
    </source>
</reference>